<dbReference type="InterPro" id="IPR036394">
    <property type="entry name" value="Ribosomal_uL22_sf"/>
</dbReference>
<keyword evidence="7" id="KW-1185">Reference proteome</keyword>
<dbReference type="GO" id="GO:0006412">
    <property type="term" value="P:translation"/>
    <property type="evidence" value="ECO:0007669"/>
    <property type="project" value="InterPro"/>
</dbReference>
<gene>
    <name evidence="6" type="ORF">DEBURN_LOCUS3236</name>
</gene>
<keyword evidence="3 4" id="KW-0687">Ribonucleoprotein</keyword>
<dbReference type="AlphaFoldDB" id="A0A9N8Z4D8"/>
<dbReference type="PANTHER" id="PTHR13501">
    <property type="entry name" value="CHLOROPLAST 50S RIBOSOMAL PROTEIN L22-RELATED"/>
    <property type="match status" value="1"/>
</dbReference>
<name>A0A9N8Z4D8_9GLOM</name>
<comment type="caution">
    <text evidence="6">The sequence shown here is derived from an EMBL/GenBank/DDBJ whole genome shotgun (WGS) entry which is preliminary data.</text>
</comment>
<dbReference type="GO" id="GO:0005762">
    <property type="term" value="C:mitochondrial large ribosomal subunit"/>
    <property type="evidence" value="ECO:0007669"/>
    <property type="project" value="TreeGrafter"/>
</dbReference>
<keyword evidence="2 4" id="KW-0689">Ribosomal protein</keyword>
<dbReference type="OrthoDB" id="416470at2759"/>
<dbReference type="GO" id="GO:0003735">
    <property type="term" value="F:structural constituent of ribosome"/>
    <property type="evidence" value="ECO:0007669"/>
    <property type="project" value="InterPro"/>
</dbReference>
<feature type="region of interest" description="Disordered" evidence="5">
    <location>
        <begin position="108"/>
        <end position="128"/>
    </location>
</feature>
<evidence type="ECO:0000256" key="5">
    <source>
        <dbReference type="SAM" id="MobiDB-lite"/>
    </source>
</evidence>
<proteinExistence type="inferred from homology"/>
<dbReference type="InterPro" id="IPR047867">
    <property type="entry name" value="Ribosomal_uL22_bac/org-type"/>
</dbReference>
<evidence type="ECO:0000256" key="4">
    <source>
        <dbReference type="RuleBase" id="RU004005"/>
    </source>
</evidence>
<dbReference type="EMBL" id="CAJVPK010000200">
    <property type="protein sequence ID" value="CAG8472646.1"/>
    <property type="molecule type" value="Genomic_DNA"/>
</dbReference>
<evidence type="ECO:0000256" key="1">
    <source>
        <dbReference type="ARBA" id="ARBA00009451"/>
    </source>
</evidence>
<dbReference type="PANTHER" id="PTHR13501:SF8">
    <property type="entry name" value="LARGE RIBOSOMAL SUBUNIT PROTEIN UL22M"/>
    <property type="match status" value="1"/>
</dbReference>
<reference evidence="6" key="1">
    <citation type="submission" date="2021-06" db="EMBL/GenBank/DDBJ databases">
        <authorList>
            <person name="Kallberg Y."/>
            <person name="Tangrot J."/>
            <person name="Rosling A."/>
        </authorList>
    </citation>
    <scope>NUCLEOTIDE SEQUENCE</scope>
    <source>
        <strain evidence="6">AZ414A</strain>
    </source>
</reference>
<evidence type="ECO:0000256" key="2">
    <source>
        <dbReference type="ARBA" id="ARBA00022980"/>
    </source>
</evidence>
<sequence length="293" mass="34602">MLIRNKILSTVSILRRQNVYQSIKSQVPNLLVVRNLHNSPQIFTRFVAPGQKSRPPKYFYIGRKKLEEDKKVVDLTKDLKELPVNSHIELSLGASPIFDFEAYEENQNKLDSDDSSDKESDENMPETRLGIPTEAKKKKYEHRYSTMNFRISPRKLRFLANQIAGKSINEAIEQMEFSHKRASRKIMNSLITARDHAWRYKMMPPEEVYIEQAFVGKGFYRKKPDYKPRGRFAWMLVKKAHMKYILKLRQPEEDKGIGTQRKLGGKMFKYKKNPWVPLIETKPIYNPPKFYNW</sequence>
<evidence type="ECO:0000313" key="6">
    <source>
        <dbReference type="EMBL" id="CAG8472646.1"/>
    </source>
</evidence>
<evidence type="ECO:0000313" key="7">
    <source>
        <dbReference type="Proteomes" id="UP000789706"/>
    </source>
</evidence>
<evidence type="ECO:0000256" key="3">
    <source>
        <dbReference type="ARBA" id="ARBA00023274"/>
    </source>
</evidence>
<dbReference type="InterPro" id="IPR001063">
    <property type="entry name" value="Ribosomal_uL22"/>
</dbReference>
<organism evidence="6 7">
    <name type="scientific">Diversispora eburnea</name>
    <dbReference type="NCBI Taxonomy" id="1213867"/>
    <lineage>
        <taxon>Eukaryota</taxon>
        <taxon>Fungi</taxon>
        <taxon>Fungi incertae sedis</taxon>
        <taxon>Mucoromycota</taxon>
        <taxon>Glomeromycotina</taxon>
        <taxon>Glomeromycetes</taxon>
        <taxon>Diversisporales</taxon>
        <taxon>Diversisporaceae</taxon>
        <taxon>Diversispora</taxon>
    </lineage>
</organism>
<dbReference type="SUPFAM" id="SSF54843">
    <property type="entry name" value="Ribosomal protein L22"/>
    <property type="match status" value="1"/>
</dbReference>
<dbReference type="Gene3D" id="3.90.470.10">
    <property type="entry name" value="Ribosomal protein L22/L17"/>
    <property type="match status" value="1"/>
</dbReference>
<comment type="similarity">
    <text evidence="1 4">Belongs to the universal ribosomal protein uL22 family.</text>
</comment>
<dbReference type="Proteomes" id="UP000789706">
    <property type="component" value="Unassembled WGS sequence"/>
</dbReference>
<feature type="compositionally biased region" description="Basic and acidic residues" evidence="5">
    <location>
        <begin position="108"/>
        <end position="118"/>
    </location>
</feature>
<dbReference type="Pfam" id="PF00237">
    <property type="entry name" value="Ribosomal_L22"/>
    <property type="match status" value="1"/>
</dbReference>
<protein>
    <submittedName>
        <fullName evidence="6">9918_t:CDS:1</fullName>
    </submittedName>
</protein>
<accession>A0A9N8Z4D8</accession>